<organism evidence="2 3">
    <name type="scientific">Athelia psychrophila</name>
    <dbReference type="NCBI Taxonomy" id="1759441"/>
    <lineage>
        <taxon>Eukaryota</taxon>
        <taxon>Fungi</taxon>
        <taxon>Dikarya</taxon>
        <taxon>Basidiomycota</taxon>
        <taxon>Agaricomycotina</taxon>
        <taxon>Agaricomycetes</taxon>
        <taxon>Agaricomycetidae</taxon>
        <taxon>Atheliales</taxon>
        <taxon>Atheliaceae</taxon>
        <taxon>Athelia</taxon>
    </lineage>
</organism>
<gene>
    <name evidence="2" type="ORF">FIBSPDRAFT_126734</name>
</gene>
<feature type="region of interest" description="Disordered" evidence="1">
    <location>
        <begin position="1"/>
        <end position="24"/>
    </location>
</feature>
<reference evidence="2 3" key="1">
    <citation type="journal article" date="2016" name="Mol. Biol. Evol.">
        <title>Comparative Genomics of Early-Diverging Mushroom-Forming Fungi Provides Insights into the Origins of Lignocellulose Decay Capabilities.</title>
        <authorList>
            <person name="Nagy L.G."/>
            <person name="Riley R."/>
            <person name="Tritt A."/>
            <person name="Adam C."/>
            <person name="Daum C."/>
            <person name="Floudas D."/>
            <person name="Sun H."/>
            <person name="Yadav J.S."/>
            <person name="Pangilinan J."/>
            <person name="Larsson K.H."/>
            <person name="Matsuura K."/>
            <person name="Barry K."/>
            <person name="Labutti K."/>
            <person name="Kuo R."/>
            <person name="Ohm R.A."/>
            <person name="Bhattacharya S.S."/>
            <person name="Shirouzu T."/>
            <person name="Yoshinaga Y."/>
            <person name="Martin F.M."/>
            <person name="Grigoriev I.V."/>
            <person name="Hibbett D.S."/>
        </authorList>
    </citation>
    <scope>NUCLEOTIDE SEQUENCE [LARGE SCALE GENOMIC DNA]</scope>
    <source>
        <strain evidence="2 3">CBS 109695</strain>
    </source>
</reference>
<protein>
    <submittedName>
        <fullName evidence="2">Uncharacterized protein</fullName>
    </submittedName>
</protein>
<evidence type="ECO:0000313" key="2">
    <source>
        <dbReference type="EMBL" id="KZP30298.1"/>
    </source>
</evidence>
<name>A0A166T830_9AGAM</name>
<dbReference type="EMBL" id="KV417494">
    <property type="protein sequence ID" value="KZP30298.1"/>
    <property type="molecule type" value="Genomic_DNA"/>
</dbReference>
<evidence type="ECO:0000313" key="3">
    <source>
        <dbReference type="Proteomes" id="UP000076532"/>
    </source>
</evidence>
<proteinExistence type="predicted"/>
<evidence type="ECO:0000256" key="1">
    <source>
        <dbReference type="SAM" id="MobiDB-lite"/>
    </source>
</evidence>
<accession>A0A166T830</accession>
<dbReference type="Proteomes" id="UP000076532">
    <property type="component" value="Unassembled WGS sequence"/>
</dbReference>
<dbReference type="AlphaFoldDB" id="A0A166T830"/>
<sequence length="164" mass="18461">MRRSARCDEVGVPPDTDSEGTNLFTSNSPSHLQFKMTRSARFSDSSIFPQLLLLDCLSACISIDPYLPTYPSYPHLSHTYPHLSHTYPHLSHTYPHPSHTYPHPSRTPTLPILSTLIFPRFLLGCLSACISINPYLHTDLAYPYPSRIPTTILSAYIHPHTTTT</sequence>
<keyword evidence="3" id="KW-1185">Reference proteome</keyword>